<dbReference type="RefSeq" id="WP_378556871.1">
    <property type="nucleotide sequence ID" value="NZ_JBHSDL010000006.1"/>
</dbReference>
<feature type="transmembrane region" description="Helical" evidence="1">
    <location>
        <begin position="65"/>
        <end position="86"/>
    </location>
</feature>
<keyword evidence="1" id="KW-0812">Transmembrane</keyword>
<accession>A0ABV8VDI9</accession>
<proteinExistence type="predicted"/>
<name>A0ABV8VDI9_9NOCA</name>
<feature type="transmembrane region" description="Helical" evidence="1">
    <location>
        <begin position="35"/>
        <end position="53"/>
    </location>
</feature>
<dbReference type="EMBL" id="JBHSDL010000006">
    <property type="protein sequence ID" value="MFC4373609.1"/>
    <property type="molecule type" value="Genomic_DNA"/>
</dbReference>
<keyword evidence="3" id="KW-1185">Reference proteome</keyword>
<evidence type="ECO:0000313" key="2">
    <source>
        <dbReference type="EMBL" id="MFC4373609.1"/>
    </source>
</evidence>
<reference evidence="3" key="1">
    <citation type="journal article" date="2019" name="Int. J. Syst. Evol. Microbiol.">
        <title>The Global Catalogue of Microorganisms (GCM) 10K type strain sequencing project: providing services to taxonomists for standard genome sequencing and annotation.</title>
        <authorList>
            <consortium name="The Broad Institute Genomics Platform"/>
            <consortium name="The Broad Institute Genome Sequencing Center for Infectious Disease"/>
            <person name="Wu L."/>
            <person name="Ma J."/>
        </authorList>
    </citation>
    <scope>NUCLEOTIDE SEQUENCE [LARGE SCALE GENOMIC DNA]</scope>
    <source>
        <strain evidence="3">IBRC-M 10490</strain>
    </source>
</reference>
<dbReference type="Proteomes" id="UP001595844">
    <property type="component" value="Unassembled WGS sequence"/>
</dbReference>
<keyword evidence="1" id="KW-1133">Transmembrane helix</keyword>
<feature type="transmembrane region" description="Helical" evidence="1">
    <location>
        <begin position="106"/>
        <end position="124"/>
    </location>
</feature>
<sequence length="148" mass="15284">MTVWVLRAAVLGALVVGLRVLLGFAMASAPTYGTLWRTACLVAIVAVALAWGARDARAVAGGDLTVRWLSAGLVAGLSSGAVCWALDQLPGVELGGSGALFELTSAASFVTLLIFLPAMAGVGYRRMRSRRSPETAPVTSEPELVAAR</sequence>
<keyword evidence="1" id="KW-0472">Membrane</keyword>
<protein>
    <submittedName>
        <fullName evidence="2">B-4DMT family transporter</fullName>
    </submittedName>
</protein>
<organism evidence="2 3">
    <name type="scientific">Nocardia halotolerans</name>
    <dbReference type="NCBI Taxonomy" id="1755878"/>
    <lineage>
        <taxon>Bacteria</taxon>
        <taxon>Bacillati</taxon>
        <taxon>Actinomycetota</taxon>
        <taxon>Actinomycetes</taxon>
        <taxon>Mycobacteriales</taxon>
        <taxon>Nocardiaceae</taxon>
        <taxon>Nocardia</taxon>
    </lineage>
</organism>
<evidence type="ECO:0000256" key="1">
    <source>
        <dbReference type="SAM" id="Phobius"/>
    </source>
</evidence>
<dbReference type="NCBIfam" id="NF037996">
    <property type="entry name" value="B-4DMT"/>
    <property type="match status" value="1"/>
</dbReference>
<dbReference type="InterPro" id="IPR047958">
    <property type="entry name" value="B-4DMT-like"/>
</dbReference>
<comment type="caution">
    <text evidence="2">The sequence shown here is derived from an EMBL/GenBank/DDBJ whole genome shotgun (WGS) entry which is preliminary data.</text>
</comment>
<gene>
    <name evidence="2" type="ORF">ACFO5K_05800</name>
</gene>
<evidence type="ECO:0000313" key="3">
    <source>
        <dbReference type="Proteomes" id="UP001595844"/>
    </source>
</evidence>